<dbReference type="SUPFAM" id="SSF47413">
    <property type="entry name" value="lambda repressor-like DNA-binding domains"/>
    <property type="match status" value="1"/>
</dbReference>
<dbReference type="InterPro" id="IPR027806">
    <property type="entry name" value="HARBI1_dom"/>
</dbReference>
<dbReference type="InterPro" id="IPR036388">
    <property type="entry name" value="WH-like_DNA-bd_sf"/>
</dbReference>
<dbReference type="Pfam" id="PF13613">
    <property type="entry name" value="HTH_Tnp_4"/>
    <property type="match status" value="1"/>
</dbReference>
<feature type="domain" description="Transposase Helix-turn-helix" evidence="4">
    <location>
        <begin position="35"/>
        <end position="81"/>
    </location>
</feature>
<evidence type="ECO:0000313" key="5">
    <source>
        <dbReference type="EMBL" id="RKN56415.1"/>
    </source>
</evidence>
<comment type="cofactor">
    <cofactor evidence="1">
        <name>a divalent metal cation</name>
        <dbReference type="ChEBI" id="CHEBI:60240"/>
    </cofactor>
</comment>
<feature type="domain" description="DDE Tnp4" evidence="3">
    <location>
        <begin position="102"/>
        <end position="246"/>
    </location>
</feature>
<dbReference type="GO" id="GO:0003677">
    <property type="term" value="F:DNA binding"/>
    <property type="evidence" value="ECO:0007669"/>
    <property type="project" value="InterPro"/>
</dbReference>
<keyword evidence="6" id="KW-1185">Reference proteome</keyword>
<dbReference type="InterPro" id="IPR010982">
    <property type="entry name" value="Lambda_DNA-bd_dom_sf"/>
</dbReference>
<dbReference type="EMBL" id="RBAM01000083">
    <property type="protein sequence ID" value="RKN56415.1"/>
    <property type="molecule type" value="Genomic_DNA"/>
</dbReference>
<reference evidence="5 6" key="1">
    <citation type="journal article" date="2015" name="Antonie Van Leeuwenhoek">
        <title>Streptomyces klenkii sp. nov., isolated from deep marine sediment.</title>
        <authorList>
            <person name="Veyisoglu A."/>
            <person name="Sahin N."/>
        </authorList>
    </citation>
    <scope>NUCLEOTIDE SEQUENCE [LARGE SCALE GENOMIC DNA]</scope>
    <source>
        <strain evidence="5 6">KCTC 29202</strain>
    </source>
</reference>
<gene>
    <name evidence="5" type="ORF">D7231_34770</name>
</gene>
<dbReference type="AlphaFoldDB" id="A0A3B0A6W2"/>
<evidence type="ECO:0000259" key="3">
    <source>
        <dbReference type="Pfam" id="PF13359"/>
    </source>
</evidence>
<organism evidence="5 6">
    <name type="scientific">Streptomyces klenkii</name>
    <dbReference type="NCBI Taxonomy" id="1420899"/>
    <lineage>
        <taxon>Bacteria</taxon>
        <taxon>Bacillati</taxon>
        <taxon>Actinomycetota</taxon>
        <taxon>Actinomycetes</taxon>
        <taxon>Kitasatosporales</taxon>
        <taxon>Streptomycetaceae</taxon>
        <taxon>Streptomyces</taxon>
    </lineage>
</organism>
<dbReference type="InterPro" id="IPR027805">
    <property type="entry name" value="Transposase_HTH_dom"/>
</dbReference>
<keyword evidence="2" id="KW-0479">Metal-binding</keyword>
<evidence type="ECO:0000313" key="6">
    <source>
        <dbReference type="Proteomes" id="UP000270343"/>
    </source>
</evidence>
<name>A0A3B0A6W2_9ACTN</name>
<dbReference type="OrthoDB" id="3699454at2"/>
<dbReference type="GO" id="GO:0046872">
    <property type="term" value="F:metal ion binding"/>
    <property type="evidence" value="ECO:0007669"/>
    <property type="project" value="UniProtKB-KW"/>
</dbReference>
<evidence type="ECO:0000256" key="1">
    <source>
        <dbReference type="ARBA" id="ARBA00001968"/>
    </source>
</evidence>
<evidence type="ECO:0000256" key="2">
    <source>
        <dbReference type="ARBA" id="ARBA00022723"/>
    </source>
</evidence>
<comment type="caution">
    <text evidence="5">The sequence shown here is derived from an EMBL/GenBank/DDBJ whole genome shotgun (WGS) entry which is preliminary data.</text>
</comment>
<dbReference type="Gene3D" id="1.10.10.10">
    <property type="entry name" value="Winged helix-like DNA-binding domain superfamily/Winged helix DNA-binding domain"/>
    <property type="match status" value="1"/>
</dbReference>
<sequence length="255" mass="27686">MGLTAGQIRDLIGRVARLTPETGDSSRRRAGRRPALDLPQGVVLTLVMLRSNMSQATIAHLVGVSQPTVSRIYRRYLPLISRALRLSAPRLEEVLTGRLILLDGTLIPTGTRAGQPELYSGKRRRPGVNVQVLADTAGRLLAVSRPFPGRTHDRAALALTGWEPLLARTAVIADLGYQGASVVTPRKTPPGGALSPSDKESNRNISGIRAAVERAIAHLKNWKTLSSGYRGRLRDLPAVIQAVTALEFFRLGWNM</sequence>
<proteinExistence type="predicted"/>
<dbReference type="Proteomes" id="UP000270343">
    <property type="component" value="Unassembled WGS sequence"/>
</dbReference>
<evidence type="ECO:0000259" key="4">
    <source>
        <dbReference type="Pfam" id="PF13613"/>
    </source>
</evidence>
<dbReference type="Pfam" id="PF13359">
    <property type="entry name" value="DDE_Tnp_4"/>
    <property type="match status" value="1"/>
</dbReference>
<protein>
    <submittedName>
        <fullName evidence="5">Transposase</fullName>
    </submittedName>
</protein>
<accession>A0A3B0A6W2</accession>